<reference evidence="1" key="1">
    <citation type="submission" date="2021-03" db="EMBL/GenBank/DDBJ databases">
        <authorList>
            <person name="Li Z."/>
            <person name="Yang C."/>
        </authorList>
    </citation>
    <scope>NUCLEOTIDE SEQUENCE</scope>
    <source>
        <strain evidence="1">Dzin_1.0</strain>
        <tissue evidence="1">Leaf</tissue>
    </source>
</reference>
<gene>
    <name evidence="1" type="ORF">J5N97_017248</name>
</gene>
<evidence type="ECO:0000313" key="2">
    <source>
        <dbReference type="Proteomes" id="UP001085076"/>
    </source>
</evidence>
<evidence type="ECO:0000313" key="1">
    <source>
        <dbReference type="EMBL" id="KAJ0975283.1"/>
    </source>
</evidence>
<organism evidence="1 2">
    <name type="scientific">Dioscorea zingiberensis</name>
    <dbReference type="NCBI Taxonomy" id="325984"/>
    <lineage>
        <taxon>Eukaryota</taxon>
        <taxon>Viridiplantae</taxon>
        <taxon>Streptophyta</taxon>
        <taxon>Embryophyta</taxon>
        <taxon>Tracheophyta</taxon>
        <taxon>Spermatophyta</taxon>
        <taxon>Magnoliopsida</taxon>
        <taxon>Liliopsida</taxon>
        <taxon>Dioscoreales</taxon>
        <taxon>Dioscoreaceae</taxon>
        <taxon>Dioscorea</taxon>
    </lineage>
</organism>
<dbReference type="Proteomes" id="UP001085076">
    <property type="component" value="Miscellaneous, Linkage group lg04"/>
</dbReference>
<dbReference type="EMBL" id="JAGGNH010000004">
    <property type="protein sequence ID" value="KAJ0975283.1"/>
    <property type="molecule type" value="Genomic_DNA"/>
</dbReference>
<comment type="caution">
    <text evidence="1">The sequence shown here is derived from an EMBL/GenBank/DDBJ whole genome shotgun (WGS) entry which is preliminary data.</text>
</comment>
<sequence length="162" mass="17833">MKSSPMRSPRSEWILGYQLPPLRTRSEKSERRRIVAGPLRGLDGAQPLPEDIVALETAAEANHPDAVAAAHPPFGLDVVELVLEGAASGCVTEQVQGHARGLYVLRRELQVLLELIDDGAALGVDTEVLERLLEVRDVRSSLGIEELAPEEEQELLRSWQED</sequence>
<reference evidence="1" key="2">
    <citation type="journal article" date="2022" name="Hortic Res">
        <title>The genome of Dioscorea zingiberensis sheds light on the biosynthesis, origin and evolution of the medicinally important diosgenin saponins.</title>
        <authorList>
            <person name="Li Y."/>
            <person name="Tan C."/>
            <person name="Li Z."/>
            <person name="Guo J."/>
            <person name="Li S."/>
            <person name="Chen X."/>
            <person name="Wang C."/>
            <person name="Dai X."/>
            <person name="Yang H."/>
            <person name="Song W."/>
            <person name="Hou L."/>
            <person name="Xu J."/>
            <person name="Tong Z."/>
            <person name="Xu A."/>
            <person name="Yuan X."/>
            <person name="Wang W."/>
            <person name="Yang Q."/>
            <person name="Chen L."/>
            <person name="Sun Z."/>
            <person name="Wang K."/>
            <person name="Pan B."/>
            <person name="Chen J."/>
            <person name="Bao Y."/>
            <person name="Liu F."/>
            <person name="Qi X."/>
            <person name="Gang D.R."/>
            <person name="Wen J."/>
            <person name="Li J."/>
        </authorList>
    </citation>
    <scope>NUCLEOTIDE SEQUENCE</scope>
    <source>
        <strain evidence="1">Dzin_1.0</strain>
    </source>
</reference>
<accession>A0A9D5CKW5</accession>
<name>A0A9D5CKW5_9LILI</name>
<proteinExistence type="predicted"/>
<keyword evidence="2" id="KW-1185">Reference proteome</keyword>
<dbReference type="AlphaFoldDB" id="A0A9D5CKW5"/>
<dbReference type="OrthoDB" id="1971821at2759"/>
<protein>
    <submittedName>
        <fullName evidence="1">Uncharacterized protein</fullName>
    </submittedName>
</protein>